<evidence type="ECO:0000256" key="5">
    <source>
        <dbReference type="ARBA" id="ARBA00023163"/>
    </source>
</evidence>
<dbReference type="STRING" id="1314790.A0A1Y1Z5D1"/>
<dbReference type="AlphaFoldDB" id="A0A1Y1Z5D1"/>
<dbReference type="PANTHER" id="PTHR13224:SF6">
    <property type="entry name" value="MEDIATOR OF RNA POLYMERASE II TRANSCRIPTION SUBUNIT 16"/>
    <property type="match status" value="1"/>
</dbReference>
<dbReference type="Proteomes" id="UP000193498">
    <property type="component" value="Unassembled WGS sequence"/>
</dbReference>
<sequence length="530" mass="60078">MLSLFEVVVQFLAVDPAIQCESVAKIHLSDQAIDSHFLENPHCSLLHLKLLPPTSERNTRILIITGTNQDAPDAKYISKLYCWELKESEVQLHSAFRNIGSSDSDKPPSITKRILDYVCNAEIEEAIVTCVVLLKSKQQICLGLSNGKLELRDSITLSSVGYTSICGNEDERPTFPLDCCASPNDIFLLVLDSTGQFRKLPLDIAFDSDITIATNQLSCQLALCILNNVDPTDLIEAVLRLTKQNKDKKFPEKILKRLHVVLYTAAERHEITLDLALIRRVSATQLLMFKYANGKPIQFINVYLALQYQFIHEAFMASCREDLDEIKTYLEENSNSEESRECLKALNEIMATRPVKINDLHDYFGQISSVIEEQKKSLGADRHEIDSITVAESVVSSQLHDSVKQIQEKFTQHFAALFEATNIFFYDLEWLELRKVDQGLRSKLDSKKQFEHAKGCIDVIRKTRLLKANHISQCKRCLRYSAAEIDENDPHGMLTPWQSMFRKVCVCGGAWELLIPTALNVISTKQEIPL</sequence>
<reference evidence="8 9" key="1">
    <citation type="submission" date="2016-07" db="EMBL/GenBank/DDBJ databases">
        <title>Pervasive Adenine N6-methylation of Active Genes in Fungi.</title>
        <authorList>
            <consortium name="DOE Joint Genome Institute"/>
            <person name="Mondo S.J."/>
            <person name="Dannebaum R.O."/>
            <person name="Kuo R.C."/>
            <person name="Labutti K."/>
            <person name="Haridas S."/>
            <person name="Kuo A."/>
            <person name="Salamov A."/>
            <person name="Ahrendt S.R."/>
            <person name="Lipzen A."/>
            <person name="Sullivan W."/>
            <person name="Andreopoulos W.B."/>
            <person name="Clum A."/>
            <person name="Lindquist E."/>
            <person name="Daum C."/>
            <person name="Ramamoorthy G.K."/>
            <person name="Gryganskyi A."/>
            <person name="Culley D."/>
            <person name="Magnuson J.K."/>
            <person name="James T.Y."/>
            <person name="O'Malley M.A."/>
            <person name="Stajich J.E."/>
            <person name="Spatafora J.W."/>
            <person name="Visel A."/>
            <person name="Grigoriev I.V."/>
        </authorList>
    </citation>
    <scope>NUCLEOTIDE SEQUENCE [LARGE SCALE GENOMIC DNA]</scope>
    <source>
        <strain evidence="8 9">CBS 931.73</strain>
    </source>
</reference>
<dbReference type="InParanoid" id="A0A1Y1Z5D1"/>
<evidence type="ECO:0000313" key="9">
    <source>
        <dbReference type="Proteomes" id="UP000193498"/>
    </source>
</evidence>
<comment type="caution">
    <text evidence="8">The sequence shown here is derived from an EMBL/GenBank/DDBJ whole genome shotgun (WGS) entry which is preliminary data.</text>
</comment>
<dbReference type="GO" id="GO:0045893">
    <property type="term" value="P:positive regulation of DNA-templated transcription"/>
    <property type="evidence" value="ECO:0007669"/>
    <property type="project" value="TreeGrafter"/>
</dbReference>
<dbReference type="InterPro" id="IPR048338">
    <property type="entry name" value="Mediator_Med16"/>
</dbReference>
<feature type="domain" description="Mediator complex subunit 16 C-terminal" evidence="7">
    <location>
        <begin position="419"/>
        <end position="512"/>
    </location>
</feature>
<dbReference type="PANTHER" id="PTHR13224">
    <property type="entry name" value="THYROID HORMONE RECEPTOR-ASSOCIATED PROTEIN-RELATED"/>
    <property type="match status" value="1"/>
</dbReference>
<evidence type="ECO:0000256" key="3">
    <source>
        <dbReference type="ARBA" id="ARBA00023015"/>
    </source>
</evidence>
<accession>A0A1Y1Z5D1</accession>
<evidence type="ECO:0000256" key="1">
    <source>
        <dbReference type="ARBA" id="ARBA00004123"/>
    </source>
</evidence>
<dbReference type="InterPro" id="IPR048339">
    <property type="entry name" value="Mediator_Med16_C"/>
</dbReference>
<dbReference type="Pfam" id="PF20719">
    <property type="entry name" value="Med16_C"/>
    <property type="match status" value="1"/>
</dbReference>
<protein>
    <recommendedName>
        <fullName evidence="7">Mediator complex subunit 16 C-terminal domain-containing protein</fullName>
    </recommendedName>
</protein>
<keyword evidence="5" id="KW-0804">Transcription</keyword>
<evidence type="ECO:0000313" key="8">
    <source>
        <dbReference type="EMBL" id="ORY05416.1"/>
    </source>
</evidence>
<evidence type="ECO:0000256" key="2">
    <source>
        <dbReference type="ARBA" id="ARBA00006543"/>
    </source>
</evidence>
<keyword evidence="9" id="KW-1185">Reference proteome</keyword>
<gene>
    <name evidence="8" type="ORF">K493DRAFT_404326</name>
</gene>
<keyword evidence="3" id="KW-0805">Transcription regulation</keyword>
<name>A0A1Y1Z5D1_9FUNG</name>
<dbReference type="EMBL" id="MCFE01000025">
    <property type="protein sequence ID" value="ORY05416.1"/>
    <property type="molecule type" value="Genomic_DNA"/>
</dbReference>
<evidence type="ECO:0000259" key="7">
    <source>
        <dbReference type="Pfam" id="PF20719"/>
    </source>
</evidence>
<proteinExistence type="inferred from homology"/>
<evidence type="ECO:0000256" key="4">
    <source>
        <dbReference type="ARBA" id="ARBA00023159"/>
    </source>
</evidence>
<keyword evidence="6" id="KW-0539">Nucleus</keyword>
<keyword evidence="4" id="KW-0010">Activator</keyword>
<evidence type="ECO:0000256" key="6">
    <source>
        <dbReference type="ARBA" id="ARBA00023242"/>
    </source>
</evidence>
<comment type="similarity">
    <text evidence="2">Belongs to the Mediator complex subunit 16 family.</text>
</comment>
<organism evidence="8 9">
    <name type="scientific">Basidiobolus meristosporus CBS 931.73</name>
    <dbReference type="NCBI Taxonomy" id="1314790"/>
    <lineage>
        <taxon>Eukaryota</taxon>
        <taxon>Fungi</taxon>
        <taxon>Fungi incertae sedis</taxon>
        <taxon>Zoopagomycota</taxon>
        <taxon>Entomophthoromycotina</taxon>
        <taxon>Basidiobolomycetes</taxon>
        <taxon>Basidiobolales</taxon>
        <taxon>Basidiobolaceae</taxon>
        <taxon>Basidiobolus</taxon>
    </lineage>
</organism>
<dbReference type="GO" id="GO:0016592">
    <property type="term" value="C:mediator complex"/>
    <property type="evidence" value="ECO:0007669"/>
    <property type="project" value="TreeGrafter"/>
</dbReference>
<comment type="subcellular location">
    <subcellularLocation>
        <location evidence="1">Nucleus</location>
    </subcellularLocation>
</comment>